<dbReference type="GeneID" id="22896267"/>
<gene>
    <name evidence="1" type="ORF">AOL_s00110g53</name>
</gene>
<proteinExistence type="predicted"/>
<accession>G1XKN3</accession>
<sequence>MEMTEDDDGSVSGLMKLGCCVYVQLKRKRDVAQDSESGMTLLGAAAYVIETHIKHNTTHQHIITKKPGNTGRVTKTNVMGFASYTVEDFPKPWRQQGS</sequence>
<dbReference type="Proteomes" id="UP000008784">
    <property type="component" value="Unassembled WGS sequence"/>
</dbReference>
<evidence type="ECO:0000313" key="1">
    <source>
        <dbReference type="EMBL" id="EGX46229.1"/>
    </source>
</evidence>
<dbReference type="HOGENOM" id="CLU_2333228_0_0_1"/>
<dbReference type="EMBL" id="ADOT01000194">
    <property type="protein sequence ID" value="EGX46229.1"/>
    <property type="molecule type" value="Genomic_DNA"/>
</dbReference>
<dbReference type="RefSeq" id="XP_011125045.1">
    <property type="nucleotide sequence ID" value="XM_011126743.1"/>
</dbReference>
<comment type="caution">
    <text evidence="1">The sequence shown here is derived from an EMBL/GenBank/DDBJ whole genome shotgun (WGS) entry which is preliminary data.</text>
</comment>
<dbReference type="InParanoid" id="G1XKN3"/>
<name>G1XKN3_ARTOA</name>
<evidence type="ECO:0000313" key="2">
    <source>
        <dbReference type="Proteomes" id="UP000008784"/>
    </source>
</evidence>
<dbReference type="AlphaFoldDB" id="G1XKN3"/>
<organism evidence="1 2">
    <name type="scientific">Arthrobotrys oligospora (strain ATCC 24927 / CBS 115.81 / DSM 1491)</name>
    <name type="common">Nematode-trapping fungus</name>
    <name type="synonym">Didymozoophaga oligospora</name>
    <dbReference type="NCBI Taxonomy" id="756982"/>
    <lineage>
        <taxon>Eukaryota</taxon>
        <taxon>Fungi</taxon>
        <taxon>Dikarya</taxon>
        <taxon>Ascomycota</taxon>
        <taxon>Pezizomycotina</taxon>
        <taxon>Orbiliomycetes</taxon>
        <taxon>Orbiliales</taxon>
        <taxon>Orbiliaceae</taxon>
        <taxon>Orbilia</taxon>
        <taxon>Orbilia oligospora</taxon>
    </lineage>
</organism>
<protein>
    <submittedName>
        <fullName evidence="1">Uncharacterized protein</fullName>
    </submittedName>
</protein>
<reference evidence="1 2" key="1">
    <citation type="journal article" date="2011" name="PLoS Pathog.">
        <title>Genomic and proteomic analyses of the fungus Arthrobotrys oligospora provide insights into nematode-trap formation.</title>
        <authorList>
            <person name="Yang J."/>
            <person name="Wang L."/>
            <person name="Ji X."/>
            <person name="Feng Y."/>
            <person name="Li X."/>
            <person name="Zou C."/>
            <person name="Xu J."/>
            <person name="Ren Y."/>
            <person name="Mi Q."/>
            <person name="Wu J."/>
            <person name="Liu S."/>
            <person name="Liu Y."/>
            <person name="Huang X."/>
            <person name="Wang H."/>
            <person name="Niu X."/>
            <person name="Li J."/>
            <person name="Liang L."/>
            <person name="Luo Y."/>
            <person name="Ji K."/>
            <person name="Zhou W."/>
            <person name="Yu Z."/>
            <person name="Li G."/>
            <person name="Liu Y."/>
            <person name="Li L."/>
            <person name="Qiao M."/>
            <person name="Feng L."/>
            <person name="Zhang K.-Q."/>
        </authorList>
    </citation>
    <scope>NUCLEOTIDE SEQUENCE [LARGE SCALE GENOMIC DNA]</scope>
    <source>
        <strain evidence="2">ATCC 24927 / CBS 115.81 / DSM 1491</strain>
    </source>
</reference>
<keyword evidence="2" id="KW-1185">Reference proteome</keyword>